<dbReference type="SUPFAM" id="SSF53955">
    <property type="entry name" value="Lysozyme-like"/>
    <property type="match status" value="1"/>
</dbReference>
<name>A0A9D1TUA9_9GAMM</name>
<feature type="domain" description="Transglycosylase SLT" evidence="2">
    <location>
        <begin position="172"/>
        <end position="268"/>
    </location>
</feature>
<sequence>MKLFKNIHAWQRHITLLLLLLIVAGCASAPRTGSRVEFVEPKAMAPMINFWVHVYSRWDIGLVAFHDNRYLDVVYDLSPITQGDRRTWDTISELIKDDLLVIEESVTNPRKLTSNQERIKKMLVKAGGQSALIGASERLRGQRGLKSEFRRGLERSQVYIPYFKKVFRGAGLPEEIAYLPHVESSFNKGARSKVGASGMWQFMPSTARSFMPMRANVLDSRFDPRHSAQGAAKLMAYNHKIVNFWPLTITAYNSGVGHGIRAKERYGNDMGMIVFNYNEGAFQFASRNFYAEFVAAMKIARDPDKYFPGFRYNFPKSDIEGIQLITPMKLSDLSKEVGISEVLLIDLNPAWLRNIETNRTEIPSNYDIWLPKGTMKRLNHHGFYRPSRIQP</sequence>
<evidence type="ECO:0000313" key="3">
    <source>
        <dbReference type="EMBL" id="HIW07053.1"/>
    </source>
</evidence>
<reference evidence="3" key="2">
    <citation type="submission" date="2021-04" db="EMBL/GenBank/DDBJ databases">
        <authorList>
            <person name="Gilroy R."/>
        </authorList>
    </citation>
    <scope>NUCLEOTIDE SEQUENCE</scope>
    <source>
        <strain evidence="3">CHK160-9182</strain>
    </source>
</reference>
<comment type="caution">
    <text evidence="3">The sequence shown here is derived from an EMBL/GenBank/DDBJ whole genome shotgun (WGS) entry which is preliminary data.</text>
</comment>
<dbReference type="PANTHER" id="PTHR37423">
    <property type="entry name" value="SOLUBLE LYTIC MUREIN TRANSGLYCOSYLASE-RELATED"/>
    <property type="match status" value="1"/>
</dbReference>
<dbReference type="AlphaFoldDB" id="A0A9D1TUA9"/>
<dbReference type="PROSITE" id="PS51257">
    <property type="entry name" value="PROKAR_LIPOPROTEIN"/>
    <property type="match status" value="1"/>
</dbReference>
<dbReference type="Gene3D" id="1.10.530.10">
    <property type="match status" value="1"/>
</dbReference>
<evidence type="ECO:0000259" key="2">
    <source>
        <dbReference type="Pfam" id="PF01464"/>
    </source>
</evidence>
<accession>A0A9D1TUA9</accession>
<protein>
    <submittedName>
        <fullName evidence="3">Lytic transglycosylase domain-containing protein</fullName>
    </submittedName>
</protein>
<gene>
    <name evidence="3" type="ORF">H9889_06980</name>
</gene>
<dbReference type="Pfam" id="PF01464">
    <property type="entry name" value="SLT"/>
    <property type="match status" value="1"/>
</dbReference>
<dbReference type="InterPro" id="IPR023346">
    <property type="entry name" value="Lysozyme-like_dom_sf"/>
</dbReference>
<dbReference type="EMBL" id="DXHP01000157">
    <property type="protein sequence ID" value="HIW07053.1"/>
    <property type="molecule type" value="Genomic_DNA"/>
</dbReference>
<dbReference type="InterPro" id="IPR008258">
    <property type="entry name" value="Transglycosylase_SLT_dom_1"/>
</dbReference>
<proteinExistence type="inferred from homology"/>
<dbReference type="Proteomes" id="UP000823934">
    <property type="component" value="Unassembled WGS sequence"/>
</dbReference>
<dbReference type="CDD" id="cd16894">
    <property type="entry name" value="MltD-like"/>
    <property type="match status" value="1"/>
</dbReference>
<comment type="similarity">
    <text evidence="1">Belongs to the transglycosylase Slt family.</text>
</comment>
<dbReference type="PANTHER" id="PTHR37423:SF2">
    <property type="entry name" value="MEMBRANE-BOUND LYTIC MUREIN TRANSGLYCOSYLASE C"/>
    <property type="match status" value="1"/>
</dbReference>
<reference evidence="3" key="1">
    <citation type="journal article" date="2021" name="PeerJ">
        <title>Extensive microbial diversity within the chicken gut microbiome revealed by metagenomics and culture.</title>
        <authorList>
            <person name="Gilroy R."/>
            <person name="Ravi A."/>
            <person name="Getino M."/>
            <person name="Pursley I."/>
            <person name="Horton D.L."/>
            <person name="Alikhan N.F."/>
            <person name="Baker D."/>
            <person name="Gharbi K."/>
            <person name="Hall N."/>
            <person name="Watson M."/>
            <person name="Adriaenssens E.M."/>
            <person name="Foster-Nyarko E."/>
            <person name="Jarju S."/>
            <person name="Secka A."/>
            <person name="Antonio M."/>
            <person name="Oren A."/>
            <person name="Chaudhuri R.R."/>
            <person name="La Ragione R."/>
            <person name="Hildebrand F."/>
            <person name="Pallen M.J."/>
        </authorList>
    </citation>
    <scope>NUCLEOTIDE SEQUENCE</scope>
    <source>
        <strain evidence="3">CHK160-9182</strain>
    </source>
</reference>
<organism evidence="3 4">
    <name type="scientific">Candidatus Ignatzschineria merdigallinarum</name>
    <dbReference type="NCBI Taxonomy" id="2838621"/>
    <lineage>
        <taxon>Bacteria</taxon>
        <taxon>Pseudomonadati</taxon>
        <taxon>Pseudomonadota</taxon>
        <taxon>Gammaproteobacteria</taxon>
        <taxon>Cardiobacteriales</taxon>
        <taxon>Ignatzschineriaceae</taxon>
        <taxon>Ignatzschineria</taxon>
    </lineage>
</organism>
<evidence type="ECO:0000256" key="1">
    <source>
        <dbReference type="ARBA" id="ARBA00007734"/>
    </source>
</evidence>
<evidence type="ECO:0000313" key="4">
    <source>
        <dbReference type="Proteomes" id="UP000823934"/>
    </source>
</evidence>